<gene>
    <name evidence="9" type="ORF">H5V43_01020</name>
    <name evidence="8" type="ORF">SFOMI_3076</name>
</gene>
<dbReference type="Pfam" id="PF07690">
    <property type="entry name" value="MFS_1"/>
    <property type="match status" value="1"/>
</dbReference>
<dbReference type="PANTHER" id="PTHR43791">
    <property type="entry name" value="PERMEASE-RELATED"/>
    <property type="match status" value="1"/>
</dbReference>
<reference evidence="8 10" key="1">
    <citation type="journal article" date="2013" name="Biodegradation">
        <title>Occurrence of 4-tert-butylphenol (4-t-BP) biodegradation in an aquatic sample caused by the presence of Spirodela polyrrhiza and isolation of a 4-t-BP-utilizing bacterium.</title>
        <authorList>
            <person name="Ogata Y."/>
            <person name="Toyama T."/>
            <person name="Yu N."/>
            <person name="Wang X."/>
            <person name="Sei K."/>
            <person name="Ike M."/>
        </authorList>
    </citation>
    <scope>NUCLEOTIDE SEQUENCE [LARGE SCALE GENOMIC DNA]</scope>
    <source>
        <strain evidence="8 10">OMI</strain>
    </source>
</reference>
<proteinExistence type="predicted"/>
<dbReference type="SUPFAM" id="SSF103473">
    <property type="entry name" value="MFS general substrate transporter"/>
    <property type="match status" value="1"/>
</dbReference>
<dbReference type="Proteomes" id="UP000593663">
    <property type="component" value="Chromosome 1"/>
</dbReference>
<evidence type="ECO:0000313" key="9">
    <source>
        <dbReference type="EMBL" id="QOT71793.1"/>
    </source>
</evidence>
<dbReference type="PANTHER" id="PTHR43791:SF36">
    <property type="entry name" value="TRANSPORTER, PUTATIVE (AFU_ORTHOLOGUE AFUA_6G08340)-RELATED"/>
    <property type="match status" value="1"/>
</dbReference>
<name>A0A292ZI46_SPHSA</name>
<keyword evidence="2" id="KW-0813">Transport</keyword>
<feature type="transmembrane region" description="Helical" evidence="6">
    <location>
        <begin position="137"/>
        <end position="161"/>
    </location>
</feature>
<dbReference type="CDD" id="cd17319">
    <property type="entry name" value="MFS_ExuT_GudP_like"/>
    <property type="match status" value="1"/>
</dbReference>
<sequence>MEKSPVDLAARHILPTLALCVFVNIVDRTNVGIAALNMRADIGLSASAYGMGAGLFYIGFFFAGVPANLLLARIGARRWIAALLVAWGLIAIATGFISDVGSFYAVRLALGIAEAGFVPAIVYYLAQWFDRRAMSKVMGLMIAMMPASLAICAPLTTGLLMAVDWRWLFIIEGAPAFLVAILVLKSLPERIDDAPWLSDDQKKALSARLMADGAHRQAGSWRDALTHPQVLLLSLQYFCIGLSSQAIIFWFPQIIRSTGMSTLESGLFSTVPWVLAALLTPLWAWHSASTNERYWHAILPCLASGAITIAGALLLDDSALSGLWLLSLGVALSSMASASYWAIPRVHVFGAAAAAAGALTNSFGNLAGFVAPVAVGISKDMTGEFRLVLILLAMPAFLAALCSTFAGRMADPVDRRSIP</sequence>
<feature type="transmembrane region" description="Helical" evidence="6">
    <location>
        <begin position="104"/>
        <end position="125"/>
    </location>
</feature>
<feature type="domain" description="Major facilitator superfamily (MFS) profile" evidence="7">
    <location>
        <begin position="13"/>
        <end position="411"/>
    </location>
</feature>
<evidence type="ECO:0000313" key="8">
    <source>
        <dbReference type="EMBL" id="GAY22519.1"/>
    </source>
</evidence>
<reference evidence="9" key="6">
    <citation type="journal article" date="2021" name="Microbiol. Resour. Announc.">
        <title>Complete Genome Sequence of Sphingobium barthaii KK22, a High-Molecular-Weight Polycyclic Aromatic Hydrocarbon-Degrading Soil Bacterium.</title>
        <authorList>
            <person name="Mori J.F."/>
            <person name="Kanaly R.A."/>
        </authorList>
    </citation>
    <scope>NUCLEOTIDE SEQUENCE</scope>
    <source>
        <strain evidence="9">KK22</strain>
    </source>
</reference>
<feature type="transmembrane region" description="Helical" evidence="6">
    <location>
        <begin position="79"/>
        <end position="98"/>
    </location>
</feature>
<evidence type="ECO:0000313" key="10">
    <source>
        <dbReference type="Proteomes" id="UP000221538"/>
    </source>
</evidence>
<evidence type="ECO:0000259" key="7">
    <source>
        <dbReference type="PROSITE" id="PS50850"/>
    </source>
</evidence>
<feature type="transmembrane region" description="Helical" evidence="6">
    <location>
        <begin position="348"/>
        <end position="375"/>
    </location>
</feature>
<reference evidence="8" key="4">
    <citation type="submission" date="2017-10" db="EMBL/GenBank/DDBJ databases">
        <authorList>
            <person name="Banno H."/>
            <person name="Chua N.-H."/>
        </authorList>
    </citation>
    <scope>NUCLEOTIDE SEQUENCE</scope>
    <source>
        <strain evidence="8">OMI</strain>
    </source>
</reference>
<dbReference type="InterPro" id="IPR036259">
    <property type="entry name" value="MFS_trans_sf"/>
</dbReference>
<keyword evidence="4 6" id="KW-1133">Transmembrane helix</keyword>
<dbReference type="PROSITE" id="PS50850">
    <property type="entry name" value="MFS"/>
    <property type="match status" value="1"/>
</dbReference>
<dbReference type="EMBL" id="CP060035">
    <property type="protein sequence ID" value="QOT71793.1"/>
    <property type="molecule type" value="Genomic_DNA"/>
</dbReference>
<evidence type="ECO:0000256" key="1">
    <source>
        <dbReference type="ARBA" id="ARBA00004141"/>
    </source>
</evidence>
<keyword evidence="3 6" id="KW-0812">Transmembrane</keyword>
<dbReference type="KEGG" id="sbar:H5V43_01020"/>
<organism evidence="8 10">
    <name type="scientific">Sphingobium fuliginis (strain ATCC 27551)</name>
    <dbReference type="NCBI Taxonomy" id="336203"/>
    <lineage>
        <taxon>Bacteria</taxon>
        <taxon>Pseudomonadati</taxon>
        <taxon>Pseudomonadota</taxon>
        <taxon>Alphaproteobacteria</taxon>
        <taxon>Sphingomonadales</taxon>
        <taxon>Sphingomonadaceae</taxon>
        <taxon>Sphingobium</taxon>
    </lineage>
</organism>
<dbReference type="Proteomes" id="UP000221538">
    <property type="component" value="Unassembled WGS sequence"/>
</dbReference>
<evidence type="ECO:0000256" key="6">
    <source>
        <dbReference type="SAM" id="Phobius"/>
    </source>
</evidence>
<dbReference type="GO" id="GO:0005886">
    <property type="term" value="C:plasma membrane"/>
    <property type="evidence" value="ECO:0007669"/>
    <property type="project" value="TreeGrafter"/>
</dbReference>
<evidence type="ECO:0000256" key="2">
    <source>
        <dbReference type="ARBA" id="ARBA00022448"/>
    </source>
</evidence>
<dbReference type="InterPro" id="IPR011701">
    <property type="entry name" value="MFS"/>
</dbReference>
<feature type="transmembrane region" description="Helical" evidence="6">
    <location>
        <begin position="167"/>
        <end position="184"/>
    </location>
</feature>
<feature type="transmembrane region" description="Helical" evidence="6">
    <location>
        <begin position="387"/>
        <end position="407"/>
    </location>
</feature>
<accession>A0A292ZI46</accession>
<dbReference type="InterPro" id="IPR020846">
    <property type="entry name" value="MFS_dom"/>
</dbReference>
<reference evidence="8" key="3">
    <citation type="submission" date="2017-10" db="EMBL/GenBank/DDBJ databases">
        <title>Bioaugmenting a lab-scale membrane bioreactor with Sphingobium fuliginis OMI to degrade 4-tert-butylphenol.</title>
        <authorList>
            <person name="Takada K."/>
            <person name="Shiba T."/>
            <person name="Soda S."/>
            <person name="Inoue D."/>
            <person name="Miyake M."/>
            <person name="Eguchi M."/>
            <person name="Ike M."/>
        </authorList>
    </citation>
    <scope>NUCLEOTIDE SEQUENCE</scope>
    <source>
        <strain evidence="8">OMI</strain>
    </source>
</reference>
<keyword evidence="5 6" id="KW-0472">Membrane</keyword>
<reference evidence="8 10" key="2">
    <citation type="journal article" date="2013" name="Environ. Sci. Technol.">
        <title>The 4-tert-butylphenol-utilizing bacterium Sphingobium fuliginis OMI can degrade bisphenols via phenolic ring hydroxylation and meta-cleavage pathway.</title>
        <authorList>
            <person name="Ogata Y."/>
            <person name="Goda S."/>
            <person name="Toyama T."/>
            <person name="Sei K."/>
            <person name="Ike M."/>
        </authorList>
    </citation>
    <scope>NUCLEOTIDE SEQUENCE [LARGE SCALE GENOMIC DNA]</scope>
    <source>
        <strain evidence="8 10">OMI</strain>
    </source>
</reference>
<comment type="subcellular location">
    <subcellularLocation>
        <location evidence="1">Membrane</location>
        <topology evidence="1">Multi-pass membrane protein</topology>
    </subcellularLocation>
</comment>
<feature type="transmembrane region" description="Helical" evidence="6">
    <location>
        <begin position="321"/>
        <end position="341"/>
    </location>
</feature>
<evidence type="ECO:0000313" key="11">
    <source>
        <dbReference type="Proteomes" id="UP000593663"/>
    </source>
</evidence>
<dbReference type="GO" id="GO:0022857">
    <property type="term" value="F:transmembrane transporter activity"/>
    <property type="evidence" value="ECO:0007669"/>
    <property type="project" value="InterPro"/>
</dbReference>
<protein>
    <submittedName>
        <fullName evidence="9">MFS transporter</fullName>
    </submittedName>
    <submittedName>
        <fullName evidence="8">Nitrate/nitrite transporter</fullName>
    </submittedName>
</protein>
<feature type="transmembrane region" description="Helical" evidence="6">
    <location>
        <begin position="48"/>
        <end position="72"/>
    </location>
</feature>
<feature type="transmembrane region" description="Helical" evidence="6">
    <location>
        <begin position="12"/>
        <end position="36"/>
    </location>
</feature>
<dbReference type="AlphaFoldDB" id="A0A292ZI46"/>
<dbReference type="Gene3D" id="1.20.1250.20">
    <property type="entry name" value="MFS general substrate transporter like domains"/>
    <property type="match status" value="2"/>
</dbReference>
<feature type="transmembrane region" description="Helical" evidence="6">
    <location>
        <begin position="230"/>
        <end position="255"/>
    </location>
</feature>
<evidence type="ECO:0000256" key="5">
    <source>
        <dbReference type="ARBA" id="ARBA00023136"/>
    </source>
</evidence>
<evidence type="ECO:0000256" key="4">
    <source>
        <dbReference type="ARBA" id="ARBA00022989"/>
    </source>
</evidence>
<evidence type="ECO:0000256" key="3">
    <source>
        <dbReference type="ARBA" id="ARBA00022692"/>
    </source>
</evidence>
<feature type="transmembrane region" description="Helical" evidence="6">
    <location>
        <begin position="297"/>
        <end position="315"/>
    </location>
</feature>
<feature type="transmembrane region" description="Helical" evidence="6">
    <location>
        <begin position="267"/>
        <end position="285"/>
    </location>
</feature>
<dbReference type="RefSeq" id="WP_025550353.1">
    <property type="nucleotide sequence ID" value="NZ_BATN01000081.1"/>
</dbReference>
<reference evidence="11" key="5">
    <citation type="submission" date="2020-08" db="EMBL/GenBank/DDBJ databases">
        <title>Complete genome sequence of Sphingobium barthaii strain KK22, a high-molecular-weight polycyclic aromatic hydrocarbon-degrading soil bacterium.</title>
        <authorList>
            <person name="Mori J.F."/>
            <person name="Kanaly R.A."/>
        </authorList>
    </citation>
    <scope>NUCLEOTIDE SEQUENCE [LARGE SCALE GENOMIC DNA]</scope>
    <source>
        <strain evidence="11">KK22</strain>
    </source>
</reference>
<dbReference type="EMBL" id="BEWI01000032">
    <property type="protein sequence ID" value="GAY22519.1"/>
    <property type="molecule type" value="Genomic_DNA"/>
</dbReference>